<keyword evidence="3" id="KW-1185">Reference proteome</keyword>
<dbReference type="OrthoDB" id="1564555at2759"/>
<evidence type="ECO:0000259" key="2">
    <source>
        <dbReference type="PROSITE" id="PS51203"/>
    </source>
</evidence>
<dbReference type="InterPro" id="IPR007052">
    <property type="entry name" value="CS_dom"/>
</dbReference>
<dbReference type="PANTHER" id="PTHR22932">
    <property type="entry name" value="TELOMERASE-BINDING PROTEIN P23 HSP90 CO-CHAPERONE"/>
    <property type="match status" value="1"/>
</dbReference>
<organism evidence="3 4">
    <name type="scientific">Agrilus planipennis</name>
    <name type="common">Emerald ash borer</name>
    <name type="synonym">Agrilus marcopoli</name>
    <dbReference type="NCBI Taxonomy" id="224129"/>
    <lineage>
        <taxon>Eukaryota</taxon>
        <taxon>Metazoa</taxon>
        <taxon>Ecdysozoa</taxon>
        <taxon>Arthropoda</taxon>
        <taxon>Hexapoda</taxon>
        <taxon>Insecta</taxon>
        <taxon>Pterygota</taxon>
        <taxon>Neoptera</taxon>
        <taxon>Endopterygota</taxon>
        <taxon>Coleoptera</taxon>
        <taxon>Polyphaga</taxon>
        <taxon>Elateriformia</taxon>
        <taxon>Buprestoidea</taxon>
        <taxon>Buprestidae</taxon>
        <taxon>Agrilinae</taxon>
        <taxon>Agrilus</taxon>
    </lineage>
</organism>
<dbReference type="GO" id="GO:0005829">
    <property type="term" value="C:cytosol"/>
    <property type="evidence" value="ECO:0007669"/>
    <property type="project" value="TreeGrafter"/>
</dbReference>
<dbReference type="Pfam" id="PF04969">
    <property type="entry name" value="CS"/>
    <property type="match status" value="1"/>
</dbReference>
<dbReference type="PANTHER" id="PTHR22932:SF1">
    <property type="entry name" value="CO-CHAPERONE PROTEIN DAF-41"/>
    <property type="match status" value="1"/>
</dbReference>
<evidence type="ECO:0000313" key="4">
    <source>
        <dbReference type="RefSeq" id="XP_018325133.1"/>
    </source>
</evidence>
<dbReference type="Gene3D" id="2.60.40.790">
    <property type="match status" value="1"/>
</dbReference>
<evidence type="ECO:0000256" key="1">
    <source>
        <dbReference type="ARBA" id="ARBA00025733"/>
    </source>
</evidence>
<dbReference type="GO" id="GO:0051087">
    <property type="term" value="F:protein-folding chaperone binding"/>
    <property type="evidence" value="ECO:0007669"/>
    <property type="project" value="TreeGrafter"/>
</dbReference>
<feature type="domain" description="CS" evidence="2">
    <location>
        <begin position="9"/>
        <end position="97"/>
    </location>
</feature>
<dbReference type="GO" id="GO:0005634">
    <property type="term" value="C:nucleus"/>
    <property type="evidence" value="ECO:0007669"/>
    <property type="project" value="TreeGrafter"/>
</dbReference>
<evidence type="ECO:0000313" key="3">
    <source>
        <dbReference type="Proteomes" id="UP000192223"/>
    </source>
</evidence>
<dbReference type="InParanoid" id="A0A1W4WYA2"/>
<accession>A0A1W4WYA2</accession>
<sequence length="146" mass="17145">MAEKGKKPLLPSDYVWEQNIDSLIIFIKLKDIEYPLIKIEKNKVYLKCVAEKDRKLYEMDINLYEEINIGNSIYNIQSDGIRFFLKKQILCLWPYLTQDHKDKINASGGHIMEYFLKKSQKNYVQDVVGVVDTDEQTPKEQGSAFF</sequence>
<comment type="similarity">
    <text evidence="1">Belongs to the p23/wos2 family.</text>
</comment>
<dbReference type="Proteomes" id="UP000192223">
    <property type="component" value="Unplaced"/>
</dbReference>
<dbReference type="PROSITE" id="PS51203">
    <property type="entry name" value="CS"/>
    <property type="match status" value="1"/>
</dbReference>
<dbReference type="KEGG" id="apln:108736993"/>
<dbReference type="GO" id="GO:0051879">
    <property type="term" value="F:Hsp90 protein binding"/>
    <property type="evidence" value="ECO:0007669"/>
    <property type="project" value="InterPro"/>
</dbReference>
<proteinExistence type="inferred from homology"/>
<dbReference type="GeneID" id="108736993"/>
<gene>
    <name evidence="4" type="primary">LOC108736993</name>
</gene>
<dbReference type="AlphaFoldDB" id="A0A1W4WYA2"/>
<dbReference type="SUPFAM" id="SSF49764">
    <property type="entry name" value="HSP20-like chaperones"/>
    <property type="match status" value="1"/>
</dbReference>
<protein>
    <submittedName>
        <fullName evidence="4">Uncharacterized protein LOC108736993</fullName>
    </submittedName>
</protein>
<dbReference type="RefSeq" id="XP_018325133.1">
    <property type="nucleotide sequence ID" value="XM_018469631.2"/>
</dbReference>
<name>A0A1W4WYA2_AGRPL</name>
<dbReference type="GO" id="GO:0051131">
    <property type="term" value="P:chaperone-mediated protein complex assembly"/>
    <property type="evidence" value="ECO:0007669"/>
    <property type="project" value="TreeGrafter"/>
</dbReference>
<dbReference type="InterPro" id="IPR045250">
    <property type="entry name" value="p23-like"/>
</dbReference>
<dbReference type="InterPro" id="IPR008978">
    <property type="entry name" value="HSP20-like_chaperone"/>
</dbReference>
<dbReference type="GO" id="GO:0006457">
    <property type="term" value="P:protein folding"/>
    <property type="evidence" value="ECO:0007669"/>
    <property type="project" value="TreeGrafter"/>
</dbReference>
<reference evidence="4" key="1">
    <citation type="submission" date="2025-08" db="UniProtKB">
        <authorList>
            <consortium name="RefSeq"/>
        </authorList>
    </citation>
    <scope>IDENTIFICATION</scope>
    <source>
        <tissue evidence="4">Entire body</tissue>
    </source>
</reference>